<dbReference type="KEGG" id="cmic:caldi_22810"/>
<dbReference type="InterPro" id="IPR001307">
    <property type="entry name" value="Thiosulphate_STrfase_CS"/>
</dbReference>
<accession>A0AA35G8L4</accession>
<dbReference type="Pfam" id="PF00581">
    <property type="entry name" value="Rhodanese"/>
    <property type="match status" value="1"/>
</dbReference>
<dbReference type="Gene3D" id="3.40.250.10">
    <property type="entry name" value="Rhodanese-like domain"/>
    <property type="match status" value="1"/>
</dbReference>
<dbReference type="PROSITE" id="PS50206">
    <property type="entry name" value="RHODANESE_3"/>
    <property type="match status" value="1"/>
</dbReference>
<dbReference type="InterPro" id="IPR036873">
    <property type="entry name" value="Rhodanese-like_dom_sf"/>
</dbReference>
<proteinExistence type="predicted"/>
<reference evidence="2" key="1">
    <citation type="submission" date="2022-03" db="EMBL/GenBank/DDBJ databases">
        <title>Complete genome sequence of Caldinitratiruptor microaerophilus.</title>
        <authorList>
            <person name="Mukaiyama R."/>
            <person name="Nishiyama T."/>
            <person name="Ueda K."/>
        </authorList>
    </citation>
    <scope>NUCLEOTIDE SEQUENCE</scope>
    <source>
        <strain evidence="2">JCM 16183</strain>
    </source>
</reference>
<dbReference type="Proteomes" id="UP001163687">
    <property type="component" value="Chromosome"/>
</dbReference>
<keyword evidence="3" id="KW-1185">Reference proteome</keyword>
<gene>
    <name evidence="2" type="ORF">caldi_22810</name>
</gene>
<dbReference type="InterPro" id="IPR050229">
    <property type="entry name" value="GlpE_sulfurtransferase"/>
</dbReference>
<sequence length="114" mass="12463">MAGPVTGACTQVTAQELRRLLAQRHDMQLIDVREPVEFAQQHIPGAMLLPLGQLPARMREIDPTRLAILVCRSGNRSAIACQFLRARGYHKVVNFAGGMLSWNEIGGPTATGLE</sequence>
<dbReference type="PANTHER" id="PTHR43031:SF1">
    <property type="entry name" value="PYRIDINE NUCLEOTIDE-DISULPHIDE OXIDOREDUCTASE"/>
    <property type="match status" value="1"/>
</dbReference>
<dbReference type="EMBL" id="AP025628">
    <property type="protein sequence ID" value="BDG61191.1"/>
    <property type="molecule type" value="Genomic_DNA"/>
</dbReference>
<dbReference type="SUPFAM" id="SSF52821">
    <property type="entry name" value="Rhodanese/Cell cycle control phosphatase"/>
    <property type="match status" value="1"/>
</dbReference>
<organism evidence="2 3">
    <name type="scientific">Caldinitratiruptor microaerophilus</name>
    <dbReference type="NCBI Taxonomy" id="671077"/>
    <lineage>
        <taxon>Bacteria</taxon>
        <taxon>Bacillati</taxon>
        <taxon>Bacillota</taxon>
        <taxon>Clostridia</taxon>
        <taxon>Eubacteriales</taxon>
        <taxon>Symbiobacteriaceae</taxon>
        <taxon>Caldinitratiruptor</taxon>
    </lineage>
</organism>
<evidence type="ECO:0000313" key="2">
    <source>
        <dbReference type="EMBL" id="BDG61191.1"/>
    </source>
</evidence>
<protein>
    <submittedName>
        <fullName evidence="2">Sulfurtransferase</fullName>
    </submittedName>
</protein>
<dbReference type="InterPro" id="IPR001763">
    <property type="entry name" value="Rhodanese-like_dom"/>
</dbReference>
<name>A0AA35G8L4_9FIRM</name>
<dbReference type="AlphaFoldDB" id="A0AA35G8L4"/>
<evidence type="ECO:0000259" key="1">
    <source>
        <dbReference type="PROSITE" id="PS50206"/>
    </source>
</evidence>
<dbReference type="PANTHER" id="PTHR43031">
    <property type="entry name" value="FAD-DEPENDENT OXIDOREDUCTASE"/>
    <property type="match status" value="1"/>
</dbReference>
<dbReference type="PROSITE" id="PS00380">
    <property type="entry name" value="RHODANESE_1"/>
    <property type="match status" value="1"/>
</dbReference>
<dbReference type="SMART" id="SM00450">
    <property type="entry name" value="RHOD"/>
    <property type="match status" value="1"/>
</dbReference>
<dbReference type="GO" id="GO:0004792">
    <property type="term" value="F:thiosulfate-cyanide sulfurtransferase activity"/>
    <property type="evidence" value="ECO:0007669"/>
    <property type="project" value="InterPro"/>
</dbReference>
<evidence type="ECO:0000313" key="3">
    <source>
        <dbReference type="Proteomes" id="UP001163687"/>
    </source>
</evidence>
<dbReference type="CDD" id="cd00158">
    <property type="entry name" value="RHOD"/>
    <property type="match status" value="1"/>
</dbReference>
<feature type="domain" description="Rhodanese" evidence="1">
    <location>
        <begin position="23"/>
        <end position="111"/>
    </location>
</feature>